<dbReference type="OrthoDB" id="10066232at2759"/>
<gene>
    <name evidence="1" type="ORF">CC80DRAFT_532095</name>
</gene>
<dbReference type="EMBL" id="ML976981">
    <property type="protein sequence ID" value="KAF1961480.1"/>
    <property type="molecule type" value="Genomic_DNA"/>
</dbReference>
<name>A0A6A5UAX6_9PLEO</name>
<sequence length="190" mass="21200">MASKYSLIDYNSEEERKTDPEGPPMVNLFAAANHLNRLFSANGIRLVIPNTKLLDGVFKVFVRTGPSYQDVGCSKDVAVEADLVIPDAKGTLVSLAHHISTLQVTVGGQSQNLYGLDILYMMRTKLRHCTTRTMERDLEDIKFLLDNFAGDVAAVRSQLDDGDIEYLLARDYITSLGSQWVARYRSILRG</sequence>
<protein>
    <submittedName>
        <fullName evidence="1">Uncharacterized protein</fullName>
    </submittedName>
</protein>
<dbReference type="Proteomes" id="UP000800035">
    <property type="component" value="Unassembled WGS sequence"/>
</dbReference>
<accession>A0A6A5UAX6</accession>
<organism evidence="1 2">
    <name type="scientific">Byssothecium circinans</name>
    <dbReference type="NCBI Taxonomy" id="147558"/>
    <lineage>
        <taxon>Eukaryota</taxon>
        <taxon>Fungi</taxon>
        <taxon>Dikarya</taxon>
        <taxon>Ascomycota</taxon>
        <taxon>Pezizomycotina</taxon>
        <taxon>Dothideomycetes</taxon>
        <taxon>Pleosporomycetidae</taxon>
        <taxon>Pleosporales</taxon>
        <taxon>Massarineae</taxon>
        <taxon>Massarinaceae</taxon>
        <taxon>Byssothecium</taxon>
    </lineage>
</organism>
<evidence type="ECO:0000313" key="2">
    <source>
        <dbReference type="Proteomes" id="UP000800035"/>
    </source>
</evidence>
<reference evidence="1" key="1">
    <citation type="journal article" date="2020" name="Stud. Mycol.">
        <title>101 Dothideomycetes genomes: a test case for predicting lifestyles and emergence of pathogens.</title>
        <authorList>
            <person name="Haridas S."/>
            <person name="Albert R."/>
            <person name="Binder M."/>
            <person name="Bloem J."/>
            <person name="Labutti K."/>
            <person name="Salamov A."/>
            <person name="Andreopoulos B."/>
            <person name="Baker S."/>
            <person name="Barry K."/>
            <person name="Bills G."/>
            <person name="Bluhm B."/>
            <person name="Cannon C."/>
            <person name="Castanera R."/>
            <person name="Culley D."/>
            <person name="Daum C."/>
            <person name="Ezra D."/>
            <person name="Gonzalez J."/>
            <person name="Henrissat B."/>
            <person name="Kuo A."/>
            <person name="Liang C."/>
            <person name="Lipzen A."/>
            <person name="Lutzoni F."/>
            <person name="Magnuson J."/>
            <person name="Mondo S."/>
            <person name="Nolan M."/>
            <person name="Ohm R."/>
            <person name="Pangilinan J."/>
            <person name="Park H.-J."/>
            <person name="Ramirez L."/>
            <person name="Alfaro M."/>
            <person name="Sun H."/>
            <person name="Tritt A."/>
            <person name="Yoshinaga Y."/>
            <person name="Zwiers L.-H."/>
            <person name="Turgeon B."/>
            <person name="Goodwin S."/>
            <person name="Spatafora J."/>
            <person name="Crous P."/>
            <person name="Grigoriev I."/>
        </authorList>
    </citation>
    <scope>NUCLEOTIDE SEQUENCE</scope>
    <source>
        <strain evidence="1">CBS 675.92</strain>
    </source>
</reference>
<proteinExistence type="predicted"/>
<evidence type="ECO:0000313" key="1">
    <source>
        <dbReference type="EMBL" id="KAF1961480.1"/>
    </source>
</evidence>
<dbReference type="AlphaFoldDB" id="A0A6A5UAX6"/>
<keyword evidence="2" id="KW-1185">Reference proteome</keyword>